<dbReference type="Gene3D" id="3.40.190.10">
    <property type="entry name" value="Periplasmic binding protein-like II"/>
    <property type="match status" value="1"/>
</dbReference>
<evidence type="ECO:0000313" key="15">
    <source>
        <dbReference type="Proteomes" id="UP000887013"/>
    </source>
</evidence>
<dbReference type="Pfam" id="PF10613">
    <property type="entry name" value="Lig_chan-Glu_bd"/>
    <property type="match status" value="1"/>
</dbReference>
<evidence type="ECO:0000256" key="5">
    <source>
        <dbReference type="ARBA" id="ARBA00022989"/>
    </source>
</evidence>
<evidence type="ECO:0000256" key="11">
    <source>
        <dbReference type="ARBA" id="ARBA00023303"/>
    </source>
</evidence>
<protein>
    <submittedName>
        <fullName evidence="14">Glutamate receptor ionotropic, delta-1</fullName>
    </submittedName>
</protein>
<evidence type="ECO:0000256" key="12">
    <source>
        <dbReference type="SAM" id="Phobius"/>
    </source>
</evidence>
<dbReference type="GO" id="GO:0005886">
    <property type="term" value="C:plasma membrane"/>
    <property type="evidence" value="ECO:0007669"/>
    <property type="project" value="UniProtKB-SubCell"/>
</dbReference>
<evidence type="ECO:0000256" key="4">
    <source>
        <dbReference type="ARBA" id="ARBA00022692"/>
    </source>
</evidence>
<keyword evidence="4 12" id="KW-0812">Transmembrane</keyword>
<dbReference type="Proteomes" id="UP000887013">
    <property type="component" value="Unassembled WGS sequence"/>
</dbReference>
<keyword evidence="9" id="KW-0325">Glycoprotein</keyword>
<dbReference type="EMBL" id="BMAW01083963">
    <property type="protein sequence ID" value="GFU36429.1"/>
    <property type="molecule type" value="Genomic_DNA"/>
</dbReference>
<evidence type="ECO:0000256" key="1">
    <source>
        <dbReference type="ARBA" id="ARBA00004651"/>
    </source>
</evidence>
<sequence length="521" mass="59908">MSSHDMYWIFCISKSYKTRTVTKCVIILNYEDKTYLKPKRVNMSEELLYLSTVPEPVSRIWRSVRPFTVISAHTMTPLDYAQVVEDNREKEERERGTVLDFQQNSAKFNYQIMRRFPNKITVASFELKHIFEFPTGKDNDTKPKGTEGRLLEELSQALQFKYDLVSPPDMQWGRRLENGFWTGLVGIVSRGEADLALCEVDVTKERQEVVDFTVPYGQGEATFASNLPSLVHRANIVTYPFDFVTWIGILFFLFIIPQIFRSLNAAKDHYLFALIKIFGALITQPVQDKSFKNKILLGSYIVAACFISASYKTVLASLLAIPLYDSIPETFEQLAASLRRKELKVFAPRGTAYLSTMISSGDENLYYIAQEIEKNQWLLPVDEYLNEDKFGNRSAILVSKMLHNFKFGPSPWSRKFISNDIMHYSKISIVVNKKFCCKGMLDSIIKRFNSAGIFKRILDDEIYRSWVRSSKNRLEIGKRHAFSLEDISCPFLLLLTGYSISVIVLLGEISFAFTKSHQTES</sequence>
<organism evidence="14 15">
    <name type="scientific">Nephila pilipes</name>
    <name type="common">Giant wood spider</name>
    <name type="synonym">Nephila maculata</name>
    <dbReference type="NCBI Taxonomy" id="299642"/>
    <lineage>
        <taxon>Eukaryota</taxon>
        <taxon>Metazoa</taxon>
        <taxon>Ecdysozoa</taxon>
        <taxon>Arthropoda</taxon>
        <taxon>Chelicerata</taxon>
        <taxon>Arachnida</taxon>
        <taxon>Araneae</taxon>
        <taxon>Araneomorphae</taxon>
        <taxon>Entelegynae</taxon>
        <taxon>Araneoidea</taxon>
        <taxon>Nephilidae</taxon>
        <taxon>Nephila</taxon>
    </lineage>
</organism>
<keyword evidence="10" id="KW-1071">Ligand-gated ion channel</keyword>
<name>A0A8X6QX59_NEPPI</name>
<feature type="transmembrane region" description="Helical" evidence="12">
    <location>
        <begin position="298"/>
        <end position="324"/>
    </location>
</feature>
<feature type="transmembrane region" description="Helical" evidence="12">
    <location>
        <begin position="269"/>
        <end position="286"/>
    </location>
</feature>
<keyword evidence="7 12" id="KW-0472">Membrane</keyword>
<evidence type="ECO:0000256" key="10">
    <source>
        <dbReference type="ARBA" id="ARBA00023286"/>
    </source>
</evidence>
<feature type="domain" description="Ionotropic glutamate receptor L-glutamate and glycine-binding" evidence="13">
    <location>
        <begin position="134"/>
        <end position="190"/>
    </location>
</feature>
<dbReference type="InterPro" id="IPR052192">
    <property type="entry name" value="Insect_Ionotropic_Sensory_Rcpt"/>
</dbReference>
<evidence type="ECO:0000256" key="6">
    <source>
        <dbReference type="ARBA" id="ARBA00023065"/>
    </source>
</evidence>
<evidence type="ECO:0000256" key="8">
    <source>
        <dbReference type="ARBA" id="ARBA00023170"/>
    </source>
</evidence>
<evidence type="ECO:0000256" key="2">
    <source>
        <dbReference type="ARBA" id="ARBA00022448"/>
    </source>
</evidence>
<dbReference type="OrthoDB" id="6419232at2759"/>
<keyword evidence="11" id="KW-0407">Ion channel</keyword>
<evidence type="ECO:0000256" key="9">
    <source>
        <dbReference type="ARBA" id="ARBA00023180"/>
    </source>
</evidence>
<keyword evidence="5 12" id="KW-1133">Transmembrane helix</keyword>
<dbReference type="SUPFAM" id="SSF53850">
    <property type="entry name" value="Periplasmic binding protein-like II"/>
    <property type="match status" value="1"/>
</dbReference>
<comment type="subcellular location">
    <subcellularLocation>
        <location evidence="1">Cell membrane</location>
        <topology evidence="1">Multi-pass membrane protein</topology>
    </subcellularLocation>
</comment>
<comment type="caution">
    <text evidence="14">The sequence shown here is derived from an EMBL/GenBank/DDBJ whole genome shotgun (WGS) entry which is preliminary data.</text>
</comment>
<feature type="transmembrane region" description="Helical" evidence="12">
    <location>
        <begin position="243"/>
        <end position="263"/>
    </location>
</feature>
<dbReference type="AlphaFoldDB" id="A0A8X6QX59"/>
<evidence type="ECO:0000256" key="3">
    <source>
        <dbReference type="ARBA" id="ARBA00022475"/>
    </source>
</evidence>
<keyword evidence="2" id="KW-0813">Transport</keyword>
<keyword evidence="3" id="KW-1003">Cell membrane</keyword>
<proteinExistence type="predicted"/>
<dbReference type="PANTHER" id="PTHR42643:SF39">
    <property type="entry name" value="IONOTROPIC RECEPTOR 56A-RELATED"/>
    <property type="match status" value="1"/>
</dbReference>
<gene>
    <name evidence="14" type="primary">GRID1_2</name>
    <name evidence="14" type="ORF">NPIL_156401</name>
</gene>
<dbReference type="PANTHER" id="PTHR42643">
    <property type="entry name" value="IONOTROPIC RECEPTOR 20A-RELATED"/>
    <property type="match status" value="1"/>
</dbReference>
<feature type="transmembrane region" description="Helical" evidence="12">
    <location>
        <begin position="491"/>
        <end position="513"/>
    </location>
</feature>
<reference evidence="14" key="1">
    <citation type="submission" date="2020-08" db="EMBL/GenBank/DDBJ databases">
        <title>Multicomponent nature underlies the extraordinary mechanical properties of spider dragline silk.</title>
        <authorList>
            <person name="Kono N."/>
            <person name="Nakamura H."/>
            <person name="Mori M."/>
            <person name="Yoshida Y."/>
            <person name="Ohtoshi R."/>
            <person name="Malay A.D."/>
            <person name="Moran D.A.P."/>
            <person name="Tomita M."/>
            <person name="Numata K."/>
            <person name="Arakawa K."/>
        </authorList>
    </citation>
    <scope>NUCLEOTIDE SEQUENCE</scope>
</reference>
<dbReference type="SMART" id="SM00918">
    <property type="entry name" value="Lig_chan-Glu_bd"/>
    <property type="match status" value="1"/>
</dbReference>
<keyword evidence="8 14" id="KW-0675">Receptor</keyword>
<dbReference type="InterPro" id="IPR019594">
    <property type="entry name" value="Glu/Gly-bd"/>
</dbReference>
<evidence type="ECO:0000313" key="14">
    <source>
        <dbReference type="EMBL" id="GFU36429.1"/>
    </source>
</evidence>
<keyword evidence="15" id="KW-1185">Reference proteome</keyword>
<evidence type="ECO:0000256" key="7">
    <source>
        <dbReference type="ARBA" id="ARBA00023136"/>
    </source>
</evidence>
<dbReference type="GO" id="GO:0015276">
    <property type="term" value="F:ligand-gated monoatomic ion channel activity"/>
    <property type="evidence" value="ECO:0007669"/>
    <property type="project" value="InterPro"/>
</dbReference>
<keyword evidence="6" id="KW-0406">Ion transport</keyword>
<accession>A0A8X6QX59</accession>
<evidence type="ECO:0000259" key="13">
    <source>
        <dbReference type="SMART" id="SM00918"/>
    </source>
</evidence>